<evidence type="ECO:0000313" key="5">
    <source>
        <dbReference type="EMBL" id="KAG1575311.1"/>
    </source>
</evidence>
<accession>A0A9P6ZCC0</accession>
<keyword evidence="3" id="KW-0560">Oxidoreductase</keyword>
<dbReference type="PANTHER" id="PTHR47178:SF5">
    <property type="entry name" value="FAD-BINDING DOMAIN-CONTAINING PROTEIN"/>
    <property type="match status" value="1"/>
</dbReference>
<gene>
    <name evidence="5" type="ORF">G6F50_001191</name>
</gene>
<evidence type="ECO:0000313" key="6">
    <source>
        <dbReference type="Proteomes" id="UP000740926"/>
    </source>
</evidence>
<name>A0A9P6ZCC0_9FUNG</name>
<dbReference type="SUPFAM" id="SSF51905">
    <property type="entry name" value="FAD/NAD(P)-binding domain"/>
    <property type="match status" value="1"/>
</dbReference>
<dbReference type="Proteomes" id="UP000740926">
    <property type="component" value="Unassembled WGS sequence"/>
</dbReference>
<reference evidence="5 6" key="1">
    <citation type="journal article" date="2020" name="Microb. Genom.">
        <title>Genetic diversity of clinical and environmental Mucorales isolates obtained from an investigation of mucormycosis cases among solid organ transplant recipients.</title>
        <authorList>
            <person name="Nguyen M.H."/>
            <person name="Kaul D."/>
            <person name="Muto C."/>
            <person name="Cheng S.J."/>
            <person name="Richter R.A."/>
            <person name="Bruno V.M."/>
            <person name="Liu G."/>
            <person name="Beyhan S."/>
            <person name="Sundermann A.J."/>
            <person name="Mounaud S."/>
            <person name="Pasculle A.W."/>
            <person name="Nierman W.C."/>
            <person name="Driscoll E."/>
            <person name="Cumbie R."/>
            <person name="Clancy C.J."/>
            <person name="Dupont C.L."/>
        </authorList>
    </citation>
    <scope>NUCLEOTIDE SEQUENCE [LARGE SCALE GENOMIC DNA]</scope>
    <source>
        <strain evidence="5 6">GL24</strain>
    </source>
</reference>
<organism evidence="5 6">
    <name type="scientific">Rhizopus delemar</name>
    <dbReference type="NCBI Taxonomy" id="936053"/>
    <lineage>
        <taxon>Eukaryota</taxon>
        <taxon>Fungi</taxon>
        <taxon>Fungi incertae sedis</taxon>
        <taxon>Mucoromycota</taxon>
        <taxon>Mucoromycotina</taxon>
        <taxon>Mucoromycetes</taxon>
        <taxon>Mucorales</taxon>
        <taxon>Mucorineae</taxon>
        <taxon>Rhizopodaceae</taxon>
        <taxon>Rhizopus</taxon>
    </lineage>
</organism>
<evidence type="ECO:0008006" key="7">
    <source>
        <dbReference type="Google" id="ProtNLM"/>
    </source>
</evidence>
<dbReference type="PANTHER" id="PTHR47178">
    <property type="entry name" value="MONOOXYGENASE, FAD-BINDING"/>
    <property type="match status" value="1"/>
</dbReference>
<evidence type="ECO:0000256" key="3">
    <source>
        <dbReference type="ARBA" id="ARBA00023002"/>
    </source>
</evidence>
<dbReference type="GO" id="GO:0004497">
    <property type="term" value="F:monooxygenase activity"/>
    <property type="evidence" value="ECO:0007669"/>
    <property type="project" value="UniProtKB-KW"/>
</dbReference>
<keyword evidence="2" id="KW-0274">FAD</keyword>
<evidence type="ECO:0000256" key="1">
    <source>
        <dbReference type="ARBA" id="ARBA00022630"/>
    </source>
</evidence>
<sequence>MIHLKVKSSLQEILIFGGGLAGLVLANALKKQDISFSVYEQDTGPEAIEHLKEYLYVNLAYFKKYVSSERFENFDKEMGVNDEISIDNNTAFNSKDDQTPGGVGKKANKTYRISRNRFIKWLLQDIKSDVHWHKKLNHPEKSKGQIMVCFTGSPQDTDDYLTRSDRDIFPVVCKPHGSHIQSGSLTCINSVSEDYDSVDIGDLATEICQMLNHAEPLCGEMRACDYELIPHIDSVIYQSSDANINDYSKRDESIGLCEYTKNINLRTTRVDSLISLFSHLLYIDL</sequence>
<proteinExistence type="predicted"/>
<evidence type="ECO:0000256" key="4">
    <source>
        <dbReference type="ARBA" id="ARBA00023033"/>
    </source>
</evidence>
<keyword evidence="6" id="KW-1185">Reference proteome</keyword>
<comment type="caution">
    <text evidence="5">The sequence shown here is derived from an EMBL/GenBank/DDBJ whole genome shotgun (WGS) entry which is preliminary data.</text>
</comment>
<dbReference type="EMBL" id="JAANIU010000094">
    <property type="protein sequence ID" value="KAG1575311.1"/>
    <property type="molecule type" value="Genomic_DNA"/>
</dbReference>
<protein>
    <recommendedName>
        <fullName evidence="7">FAD-binding domain-containing protein</fullName>
    </recommendedName>
</protein>
<dbReference type="InterPro" id="IPR036188">
    <property type="entry name" value="FAD/NAD-bd_sf"/>
</dbReference>
<dbReference type="AlphaFoldDB" id="A0A9P6ZCC0"/>
<keyword evidence="4" id="KW-0503">Monooxygenase</keyword>
<dbReference type="Gene3D" id="3.50.50.60">
    <property type="entry name" value="FAD/NAD(P)-binding domain"/>
    <property type="match status" value="1"/>
</dbReference>
<evidence type="ECO:0000256" key="2">
    <source>
        <dbReference type="ARBA" id="ARBA00022827"/>
    </source>
</evidence>
<keyword evidence="1" id="KW-0285">Flavoprotein</keyword>
<dbReference type="Pfam" id="PF13450">
    <property type="entry name" value="NAD_binding_8"/>
    <property type="match status" value="1"/>
</dbReference>